<evidence type="ECO:0000313" key="3">
    <source>
        <dbReference type="Proteomes" id="UP000813672"/>
    </source>
</evidence>
<dbReference type="Proteomes" id="UP000813672">
    <property type="component" value="Unassembled WGS sequence"/>
</dbReference>
<accession>A0A9Q3WNH3</accession>
<organism evidence="2 3">
    <name type="scientific">Ruegeria pomeroyi</name>
    <dbReference type="NCBI Taxonomy" id="89184"/>
    <lineage>
        <taxon>Bacteria</taxon>
        <taxon>Pseudomonadati</taxon>
        <taxon>Pseudomonadota</taxon>
        <taxon>Alphaproteobacteria</taxon>
        <taxon>Rhodobacterales</taxon>
        <taxon>Roseobacteraceae</taxon>
        <taxon>Ruegeria</taxon>
    </lineage>
</organism>
<proteinExistence type="predicted"/>
<reference evidence="2" key="1">
    <citation type="journal article" date="2021" name="Environ. Microbiol.">
        <title>Cryptic niche differentiation of novel sediment ecotypes of Rugeria pomeroyi correlates with nitrate respiration.</title>
        <authorList>
            <person name="Lin X."/>
            <person name="McNichol J."/>
            <person name="Chu X."/>
            <person name="Qian Y."/>
            <person name="Luo H."/>
        </authorList>
    </citation>
    <scope>NUCLEOTIDE SEQUENCE</scope>
    <source>
        <strain evidence="2">SZCCDBB064</strain>
    </source>
</reference>
<sequence>MDADLILVISMVVAALSIPAMVSAYSEARRPIAAFVTLIIAGGMAIHAVRTKPGGYSLAEIPEVFFSVLARFIS</sequence>
<name>A0A9Q3WNH3_9RHOB</name>
<feature type="transmembrane region" description="Helical" evidence="1">
    <location>
        <begin position="6"/>
        <end position="25"/>
    </location>
</feature>
<keyword evidence="1" id="KW-0472">Membrane</keyword>
<keyword evidence="1" id="KW-0812">Transmembrane</keyword>
<evidence type="ECO:0000256" key="1">
    <source>
        <dbReference type="SAM" id="Phobius"/>
    </source>
</evidence>
<evidence type="ECO:0008006" key="4">
    <source>
        <dbReference type="Google" id="ProtNLM"/>
    </source>
</evidence>
<protein>
    <recommendedName>
        <fullName evidence="4">50S ribosomal protein L35</fullName>
    </recommendedName>
</protein>
<evidence type="ECO:0000313" key="2">
    <source>
        <dbReference type="EMBL" id="MCE8539361.1"/>
    </source>
</evidence>
<feature type="transmembrane region" description="Helical" evidence="1">
    <location>
        <begin position="32"/>
        <end position="49"/>
    </location>
</feature>
<keyword evidence="1" id="KW-1133">Transmembrane helix</keyword>
<dbReference type="RefSeq" id="WP_234144566.1">
    <property type="nucleotide sequence ID" value="NZ_JAGQAF010000012.1"/>
</dbReference>
<gene>
    <name evidence="2" type="ORF">KBY27_18040</name>
</gene>
<dbReference type="EMBL" id="JAGQAF010000012">
    <property type="protein sequence ID" value="MCE8539361.1"/>
    <property type="molecule type" value="Genomic_DNA"/>
</dbReference>
<dbReference type="AlphaFoldDB" id="A0A9Q3WNH3"/>
<comment type="caution">
    <text evidence="2">The sequence shown here is derived from an EMBL/GenBank/DDBJ whole genome shotgun (WGS) entry which is preliminary data.</text>
</comment>